<gene>
    <name evidence="2" type="ORF">AJ80_07665</name>
</gene>
<sequence>MRSLGNVGKTEEFDFDSAQRRTPTSRTASLRGDQSSFIADLILAHSDPVNYFISQPVLVLQVGFELERSMTVWLNTCPELQLGLMVKIQEKKPIFFKNRSPTNEEADIVMKSLMENPRDIPGKTDIHFRDPADSHSPLMIYNFEWVGEVSAFAEVWTRDLDSGEPKPREKKRVISFPMFF</sequence>
<feature type="region of interest" description="Disordered" evidence="1">
    <location>
        <begin position="1"/>
        <end position="28"/>
    </location>
</feature>
<organism evidence="2 3">
    <name type="scientific">Polytolypa hystricis (strain UAMH7299)</name>
    <dbReference type="NCBI Taxonomy" id="1447883"/>
    <lineage>
        <taxon>Eukaryota</taxon>
        <taxon>Fungi</taxon>
        <taxon>Dikarya</taxon>
        <taxon>Ascomycota</taxon>
        <taxon>Pezizomycotina</taxon>
        <taxon>Eurotiomycetes</taxon>
        <taxon>Eurotiomycetidae</taxon>
        <taxon>Onygenales</taxon>
        <taxon>Onygenales incertae sedis</taxon>
        <taxon>Polytolypa</taxon>
    </lineage>
</organism>
<evidence type="ECO:0000256" key="1">
    <source>
        <dbReference type="SAM" id="MobiDB-lite"/>
    </source>
</evidence>
<comment type="caution">
    <text evidence="2">The sequence shown here is derived from an EMBL/GenBank/DDBJ whole genome shotgun (WGS) entry which is preliminary data.</text>
</comment>
<accession>A0A2B7XKF4</accession>
<keyword evidence="3" id="KW-1185">Reference proteome</keyword>
<dbReference type="EMBL" id="PDNA01000152">
    <property type="protein sequence ID" value="PGH09636.1"/>
    <property type="molecule type" value="Genomic_DNA"/>
</dbReference>
<evidence type="ECO:0000313" key="3">
    <source>
        <dbReference type="Proteomes" id="UP000224634"/>
    </source>
</evidence>
<proteinExistence type="predicted"/>
<reference evidence="2 3" key="1">
    <citation type="submission" date="2017-10" db="EMBL/GenBank/DDBJ databases">
        <title>Comparative genomics in systemic dimorphic fungi from Ajellomycetaceae.</title>
        <authorList>
            <person name="Munoz J.F."/>
            <person name="Mcewen J.G."/>
            <person name="Clay O.K."/>
            <person name="Cuomo C.A."/>
        </authorList>
    </citation>
    <scope>NUCLEOTIDE SEQUENCE [LARGE SCALE GENOMIC DNA]</scope>
    <source>
        <strain evidence="2 3">UAMH7299</strain>
    </source>
</reference>
<dbReference type="AlphaFoldDB" id="A0A2B7XKF4"/>
<dbReference type="Proteomes" id="UP000224634">
    <property type="component" value="Unassembled WGS sequence"/>
</dbReference>
<protein>
    <submittedName>
        <fullName evidence="2">Uncharacterized protein</fullName>
    </submittedName>
</protein>
<name>A0A2B7XKF4_POLH7</name>
<evidence type="ECO:0000313" key="2">
    <source>
        <dbReference type="EMBL" id="PGH09636.1"/>
    </source>
</evidence>
<dbReference type="OrthoDB" id="76567at2759"/>